<feature type="repeat" description="HEAT" evidence="2">
    <location>
        <begin position="32"/>
        <end position="67"/>
    </location>
</feature>
<keyword evidence="1" id="KW-0677">Repeat</keyword>
<dbReference type="Gene3D" id="1.25.10.10">
    <property type="entry name" value="Leucine-rich Repeat Variant"/>
    <property type="match status" value="1"/>
</dbReference>
<evidence type="ECO:0000313" key="3">
    <source>
        <dbReference type="EMBL" id="CAD8748102.1"/>
    </source>
</evidence>
<dbReference type="AlphaFoldDB" id="A0A6T8M3R4"/>
<dbReference type="Pfam" id="PF02985">
    <property type="entry name" value="HEAT"/>
    <property type="match status" value="1"/>
</dbReference>
<dbReference type="InterPro" id="IPR011989">
    <property type="entry name" value="ARM-like"/>
</dbReference>
<dbReference type="GO" id="GO:0019888">
    <property type="term" value="F:protein phosphatase regulator activity"/>
    <property type="evidence" value="ECO:0007669"/>
    <property type="project" value="TreeGrafter"/>
</dbReference>
<dbReference type="InterPro" id="IPR021133">
    <property type="entry name" value="HEAT_type_2"/>
</dbReference>
<evidence type="ECO:0000256" key="2">
    <source>
        <dbReference type="PROSITE-ProRule" id="PRU00103"/>
    </source>
</evidence>
<dbReference type="PANTHER" id="PTHR10648:SF1">
    <property type="entry name" value="SERINE_THREONINE-PROTEIN PHOSPHATASE 4 REGULATORY SUBUNIT 1"/>
    <property type="match status" value="1"/>
</dbReference>
<dbReference type="InterPro" id="IPR016024">
    <property type="entry name" value="ARM-type_fold"/>
</dbReference>
<proteinExistence type="predicted"/>
<dbReference type="PROSITE" id="PS50077">
    <property type="entry name" value="HEAT_REPEAT"/>
    <property type="match status" value="1"/>
</dbReference>
<organism evidence="3">
    <name type="scientific">Hemiselmis andersenii</name>
    <name type="common">Cryptophyte alga</name>
    <dbReference type="NCBI Taxonomy" id="464988"/>
    <lineage>
        <taxon>Eukaryota</taxon>
        <taxon>Cryptophyceae</taxon>
        <taxon>Cryptomonadales</taxon>
        <taxon>Hemiselmidaceae</taxon>
        <taxon>Hemiselmis</taxon>
    </lineage>
</organism>
<gene>
    <name evidence="3" type="ORF">HAND1043_LOCUS14599</name>
</gene>
<sequence length="207" mass="23568">MESDNWRFRHLLAVQLGDLFSLFSDETVETELYPIFVKLLRDPVAEVRNGAAQQLGQILKRLKETNAPWRDEFVSELSEFASDDCFQVRLTYAFMCNHLVKLEESLFDGEVFEKDFLPQLVQLSSDKVTNIRRLVANCVTLLREKKGFGSQPDVKECVEVLQNDKDIDVLRTMGKNLELGITGWRHNGVSSGAERDQEVRGKLAAAS</sequence>
<dbReference type="InterPro" id="IPR051023">
    <property type="entry name" value="PP2A_Regulatory_Subunit_A"/>
</dbReference>
<dbReference type="SUPFAM" id="SSF48371">
    <property type="entry name" value="ARM repeat"/>
    <property type="match status" value="1"/>
</dbReference>
<evidence type="ECO:0008006" key="4">
    <source>
        <dbReference type="Google" id="ProtNLM"/>
    </source>
</evidence>
<name>A0A6T8M3R4_HEMAN</name>
<dbReference type="GO" id="GO:0005737">
    <property type="term" value="C:cytoplasm"/>
    <property type="evidence" value="ECO:0007669"/>
    <property type="project" value="TreeGrafter"/>
</dbReference>
<accession>A0A6T8M3R4</accession>
<dbReference type="EMBL" id="HBFK01023611">
    <property type="protein sequence ID" value="CAD8748102.1"/>
    <property type="molecule type" value="Transcribed_RNA"/>
</dbReference>
<reference evidence="3" key="1">
    <citation type="submission" date="2021-01" db="EMBL/GenBank/DDBJ databases">
        <authorList>
            <person name="Corre E."/>
            <person name="Pelletier E."/>
            <person name="Niang G."/>
            <person name="Scheremetjew M."/>
            <person name="Finn R."/>
            <person name="Kale V."/>
            <person name="Holt S."/>
            <person name="Cochrane G."/>
            <person name="Meng A."/>
            <person name="Brown T."/>
            <person name="Cohen L."/>
        </authorList>
    </citation>
    <scope>NUCLEOTIDE SEQUENCE</scope>
    <source>
        <strain evidence="3">CCMP441</strain>
    </source>
</reference>
<evidence type="ECO:0000256" key="1">
    <source>
        <dbReference type="ARBA" id="ARBA00022737"/>
    </source>
</evidence>
<dbReference type="PANTHER" id="PTHR10648">
    <property type="entry name" value="SERINE/THREONINE-PROTEIN PHOSPHATASE PP2A 65 KDA REGULATORY SUBUNIT"/>
    <property type="match status" value="1"/>
</dbReference>
<protein>
    <recommendedName>
        <fullName evidence="4">Condensin complex subunit 1 C-terminal domain-containing protein</fullName>
    </recommendedName>
</protein>
<dbReference type="InterPro" id="IPR000357">
    <property type="entry name" value="HEAT"/>
</dbReference>